<reference evidence="4 5" key="1">
    <citation type="submission" date="2020-04" db="EMBL/GenBank/DDBJ databases">
        <title>Description of novel Gluconacetobacter.</title>
        <authorList>
            <person name="Sombolestani A."/>
        </authorList>
    </citation>
    <scope>NUCLEOTIDE SEQUENCE [LARGE SCALE GENOMIC DNA]</scope>
    <source>
        <strain evidence="3 4">LMG 1728</strain>
        <strain evidence="2 5">LMG 1731</strain>
    </source>
</reference>
<dbReference type="Proteomes" id="UP000561077">
    <property type="component" value="Unassembled WGS sequence"/>
</dbReference>
<dbReference type="Proteomes" id="UP000540490">
    <property type="component" value="Unassembled WGS sequence"/>
</dbReference>
<dbReference type="PANTHER" id="PTHR30535">
    <property type="entry name" value="VITAMIN B12-BINDING PROTEIN"/>
    <property type="match status" value="1"/>
</dbReference>
<comment type="caution">
    <text evidence="2">The sequence shown here is derived from an EMBL/GenBank/DDBJ whole genome shotgun (WGS) entry which is preliminary data.</text>
</comment>
<sequence>MAIAGACPLSAMAAGISDAGKITDCRGRSVTIGPARRIASIGGTITETLYALGAADRIVAVDITSTWPAQALREKKSLGYMRAISAEGVLSLRPDLILAMNDAGPPTAMDQLIASSVPVVFVESTPSTDAIRDRTRFLARVVGARAAGDALSAAIDARFSALATWRAAHPRAPRILFVMRMTNGHPLAAGSGTAADAVIRLAGATNAGAGMQGYKIVEDEALLTLRPDIVLTMAQDAASLRAALLADPGFRLTPAGQKGAIIAMEGERLLGFGPRTPDAALDLARMIDAAMPA</sequence>
<dbReference type="Pfam" id="PF01497">
    <property type="entry name" value="Peripla_BP_2"/>
    <property type="match status" value="1"/>
</dbReference>
<dbReference type="EMBL" id="JABEQO010000012">
    <property type="protein sequence ID" value="MBB2165003.1"/>
    <property type="molecule type" value="Genomic_DNA"/>
</dbReference>
<evidence type="ECO:0000259" key="1">
    <source>
        <dbReference type="PROSITE" id="PS50983"/>
    </source>
</evidence>
<gene>
    <name evidence="3" type="ORF">HLH25_10900</name>
    <name evidence="2" type="ORF">HLH26_10715</name>
</gene>
<feature type="domain" description="Fe/B12 periplasmic-binding" evidence="1">
    <location>
        <begin position="37"/>
        <end position="293"/>
    </location>
</feature>
<dbReference type="EMBL" id="JABEQN010000012">
    <property type="protein sequence ID" value="MBB2194139.1"/>
    <property type="molecule type" value="Genomic_DNA"/>
</dbReference>
<accession>A0A7W4ILC6</accession>
<proteinExistence type="predicted"/>
<keyword evidence="4" id="KW-1185">Reference proteome</keyword>
<dbReference type="AlphaFoldDB" id="A0A7W4ILC6"/>
<dbReference type="SUPFAM" id="SSF53807">
    <property type="entry name" value="Helical backbone' metal receptor"/>
    <property type="match status" value="1"/>
</dbReference>
<evidence type="ECO:0000313" key="4">
    <source>
        <dbReference type="Proteomes" id="UP000540490"/>
    </source>
</evidence>
<evidence type="ECO:0000313" key="3">
    <source>
        <dbReference type="EMBL" id="MBB2194139.1"/>
    </source>
</evidence>
<dbReference type="InterPro" id="IPR002491">
    <property type="entry name" value="ABC_transptr_periplasmic_BD"/>
</dbReference>
<dbReference type="Gene3D" id="3.40.50.1980">
    <property type="entry name" value="Nitrogenase molybdenum iron protein domain"/>
    <property type="match status" value="2"/>
</dbReference>
<evidence type="ECO:0000313" key="5">
    <source>
        <dbReference type="Proteomes" id="UP000561077"/>
    </source>
</evidence>
<dbReference type="PROSITE" id="PS50983">
    <property type="entry name" value="FE_B12_PBP"/>
    <property type="match status" value="1"/>
</dbReference>
<dbReference type="PANTHER" id="PTHR30535:SF4">
    <property type="entry name" value="HEMIN-BINDING PERIPLASMIC PROTEIN HMUT"/>
    <property type="match status" value="1"/>
</dbReference>
<dbReference type="InterPro" id="IPR050902">
    <property type="entry name" value="ABC_Transporter_SBP"/>
</dbReference>
<name>A0A7W4ILC6_9PROT</name>
<protein>
    <submittedName>
        <fullName evidence="2">ABC transporter substrate-binding protein</fullName>
    </submittedName>
</protein>
<organism evidence="2 5">
    <name type="scientific">Gluconacetobacter dulcium</name>
    <dbReference type="NCBI Taxonomy" id="2729096"/>
    <lineage>
        <taxon>Bacteria</taxon>
        <taxon>Pseudomonadati</taxon>
        <taxon>Pseudomonadota</taxon>
        <taxon>Alphaproteobacteria</taxon>
        <taxon>Acetobacterales</taxon>
        <taxon>Acetobacteraceae</taxon>
        <taxon>Gluconacetobacter</taxon>
    </lineage>
</organism>
<evidence type="ECO:0000313" key="2">
    <source>
        <dbReference type="EMBL" id="MBB2165003.1"/>
    </source>
</evidence>